<dbReference type="Gene3D" id="1.10.630.10">
    <property type="entry name" value="Cytochrome P450"/>
    <property type="match status" value="1"/>
</dbReference>
<evidence type="ECO:0000256" key="1">
    <source>
        <dbReference type="ARBA" id="ARBA00010617"/>
    </source>
</evidence>
<dbReference type="GeneID" id="87838903"/>
<evidence type="ECO:0000256" key="4">
    <source>
        <dbReference type="ARBA" id="ARBA00023004"/>
    </source>
</evidence>
<gene>
    <name evidence="7" type="ORF">B0H64DRAFT_367633</name>
</gene>
<dbReference type="GO" id="GO:0016705">
    <property type="term" value="F:oxidoreductase activity, acting on paired donors, with incorporation or reduction of molecular oxygen"/>
    <property type="evidence" value="ECO:0007669"/>
    <property type="project" value="InterPro"/>
</dbReference>
<dbReference type="EMBL" id="JAUEPN010000011">
    <property type="protein sequence ID" value="KAK3290848.1"/>
    <property type="molecule type" value="Genomic_DNA"/>
</dbReference>
<keyword evidence="3" id="KW-0560">Oxidoreductase</keyword>
<dbReference type="PANTHER" id="PTHR46300">
    <property type="entry name" value="P450, PUTATIVE (EUROFUNG)-RELATED-RELATED"/>
    <property type="match status" value="1"/>
</dbReference>
<evidence type="ECO:0000313" key="7">
    <source>
        <dbReference type="EMBL" id="KAK3290848.1"/>
    </source>
</evidence>
<comment type="similarity">
    <text evidence="1">Belongs to the cytochrome P450 family.</text>
</comment>
<evidence type="ECO:0000256" key="3">
    <source>
        <dbReference type="ARBA" id="ARBA00023002"/>
    </source>
</evidence>
<dbReference type="AlphaFoldDB" id="A0AAE0H6H4"/>
<dbReference type="InterPro" id="IPR050364">
    <property type="entry name" value="Cytochrome_P450_fung"/>
</dbReference>
<keyword evidence="8" id="KW-1185">Reference proteome</keyword>
<dbReference type="GO" id="GO:0005506">
    <property type="term" value="F:iron ion binding"/>
    <property type="evidence" value="ECO:0007669"/>
    <property type="project" value="InterPro"/>
</dbReference>
<dbReference type="Proteomes" id="UP001278766">
    <property type="component" value="Unassembled WGS sequence"/>
</dbReference>
<reference evidence="7" key="2">
    <citation type="submission" date="2023-06" db="EMBL/GenBank/DDBJ databases">
        <authorList>
            <consortium name="Lawrence Berkeley National Laboratory"/>
            <person name="Haridas S."/>
            <person name="Hensen N."/>
            <person name="Bonometti L."/>
            <person name="Westerberg I."/>
            <person name="Brannstrom I.O."/>
            <person name="Guillou S."/>
            <person name="Cros-Aarteil S."/>
            <person name="Calhoun S."/>
            <person name="Kuo A."/>
            <person name="Mondo S."/>
            <person name="Pangilinan J."/>
            <person name="Riley R."/>
            <person name="Labutti K."/>
            <person name="Andreopoulos B."/>
            <person name="Lipzen A."/>
            <person name="Chen C."/>
            <person name="Yanf M."/>
            <person name="Daum C."/>
            <person name="Ng V."/>
            <person name="Clum A."/>
            <person name="Steindorff A."/>
            <person name="Ohm R."/>
            <person name="Martin F."/>
            <person name="Silar P."/>
            <person name="Natvig D."/>
            <person name="Lalanne C."/>
            <person name="Gautier V."/>
            <person name="Ament-Velasquez S.L."/>
            <person name="Kruys A."/>
            <person name="Hutchinson M.I."/>
            <person name="Powell A.J."/>
            <person name="Barry K."/>
            <person name="Miller A.N."/>
            <person name="Grigoriev I.V."/>
            <person name="Debuchy R."/>
            <person name="Gladieux P."/>
            <person name="Thoren M.H."/>
            <person name="Johannesson H."/>
        </authorList>
    </citation>
    <scope>NUCLEOTIDE SEQUENCE</scope>
    <source>
        <strain evidence="7">CBS 168.71</strain>
    </source>
</reference>
<evidence type="ECO:0000256" key="6">
    <source>
        <dbReference type="PIRSR" id="PIRSR602401-1"/>
    </source>
</evidence>
<dbReference type="PRINTS" id="PR00463">
    <property type="entry name" value="EP450I"/>
</dbReference>
<evidence type="ECO:0000256" key="2">
    <source>
        <dbReference type="ARBA" id="ARBA00022723"/>
    </source>
</evidence>
<dbReference type="InterPro" id="IPR036396">
    <property type="entry name" value="Cyt_P450_sf"/>
</dbReference>
<name>A0AAE0H6H4_9PEZI</name>
<dbReference type="SUPFAM" id="SSF48264">
    <property type="entry name" value="Cytochrome P450"/>
    <property type="match status" value="1"/>
</dbReference>
<keyword evidence="2 6" id="KW-0479">Metal-binding</keyword>
<dbReference type="GO" id="GO:0004497">
    <property type="term" value="F:monooxygenase activity"/>
    <property type="evidence" value="ECO:0007669"/>
    <property type="project" value="UniProtKB-KW"/>
</dbReference>
<dbReference type="GO" id="GO:0020037">
    <property type="term" value="F:heme binding"/>
    <property type="evidence" value="ECO:0007669"/>
    <property type="project" value="InterPro"/>
</dbReference>
<reference evidence="7" key="1">
    <citation type="journal article" date="2023" name="Mol. Phylogenet. Evol.">
        <title>Genome-scale phylogeny and comparative genomics of the fungal order Sordariales.</title>
        <authorList>
            <person name="Hensen N."/>
            <person name="Bonometti L."/>
            <person name="Westerberg I."/>
            <person name="Brannstrom I.O."/>
            <person name="Guillou S."/>
            <person name="Cros-Aarteil S."/>
            <person name="Calhoun S."/>
            <person name="Haridas S."/>
            <person name="Kuo A."/>
            <person name="Mondo S."/>
            <person name="Pangilinan J."/>
            <person name="Riley R."/>
            <person name="LaButti K."/>
            <person name="Andreopoulos B."/>
            <person name="Lipzen A."/>
            <person name="Chen C."/>
            <person name="Yan M."/>
            <person name="Daum C."/>
            <person name="Ng V."/>
            <person name="Clum A."/>
            <person name="Steindorff A."/>
            <person name="Ohm R.A."/>
            <person name="Martin F."/>
            <person name="Silar P."/>
            <person name="Natvig D.O."/>
            <person name="Lalanne C."/>
            <person name="Gautier V."/>
            <person name="Ament-Velasquez S.L."/>
            <person name="Kruys A."/>
            <person name="Hutchinson M.I."/>
            <person name="Powell A.J."/>
            <person name="Barry K."/>
            <person name="Miller A.N."/>
            <person name="Grigoriev I.V."/>
            <person name="Debuchy R."/>
            <person name="Gladieux P."/>
            <person name="Hiltunen Thoren M."/>
            <person name="Johannesson H."/>
        </authorList>
    </citation>
    <scope>NUCLEOTIDE SEQUENCE</scope>
    <source>
        <strain evidence="7">CBS 168.71</strain>
    </source>
</reference>
<evidence type="ECO:0000256" key="5">
    <source>
        <dbReference type="ARBA" id="ARBA00023033"/>
    </source>
</evidence>
<dbReference type="PANTHER" id="PTHR46300:SF2">
    <property type="entry name" value="CYTOCHROME P450 MONOOXYGENASE ALNH-RELATED"/>
    <property type="match status" value="1"/>
</dbReference>
<comment type="cofactor">
    <cofactor evidence="6">
        <name>heme</name>
        <dbReference type="ChEBI" id="CHEBI:30413"/>
    </cofactor>
</comment>
<dbReference type="Pfam" id="PF00067">
    <property type="entry name" value="p450"/>
    <property type="match status" value="1"/>
</dbReference>
<protein>
    <submittedName>
        <fullName evidence="7">Cytochrome P450</fullName>
    </submittedName>
</protein>
<comment type="caution">
    <text evidence="7">The sequence shown here is derived from an EMBL/GenBank/DDBJ whole genome shotgun (WGS) entry which is preliminary data.</text>
</comment>
<evidence type="ECO:0000313" key="8">
    <source>
        <dbReference type="Proteomes" id="UP001278766"/>
    </source>
</evidence>
<dbReference type="InterPro" id="IPR001128">
    <property type="entry name" value="Cyt_P450"/>
</dbReference>
<dbReference type="CDD" id="cd11065">
    <property type="entry name" value="CYP64-like"/>
    <property type="match status" value="1"/>
</dbReference>
<keyword evidence="6" id="KW-0349">Heme</keyword>
<dbReference type="RefSeq" id="XP_062654362.1">
    <property type="nucleotide sequence ID" value="XM_062801955.1"/>
</dbReference>
<feature type="binding site" description="axial binding residue" evidence="6">
    <location>
        <position position="440"/>
    </location>
    <ligand>
        <name>heme</name>
        <dbReference type="ChEBI" id="CHEBI:30413"/>
    </ligand>
    <ligandPart>
        <name>Fe</name>
        <dbReference type="ChEBI" id="CHEBI:18248"/>
    </ligandPart>
</feature>
<dbReference type="InterPro" id="IPR002401">
    <property type="entry name" value="Cyt_P450_E_grp-I"/>
</dbReference>
<organism evidence="7 8">
    <name type="scientific">Chaetomium fimeti</name>
    <dbReference type="NCBI Taxonomy" id="1854472"/>
    <lineage>
        <taxon>Eukaryota</taxon>
        <taxon>Fungi</taxon>
        <taxon>Dikarya</taxon>
        <taxon>Ascomycota</taxon>
        <taxon>Pezizomycotina</taxon>
        <taxon>Sordariomycetes</taxon>
        <taxon>Sordariomycetidae</taxon>
        <taxon>Sordariales</taxon>
        <taxon>Chaetomiaceae</taxon>
        <taxon>Chaetomium</taxon>
    </lineage>
</organism>
<proteinExistence type="inferred from homology"/>
<sequence length="530" mass="59717">MSNIVAGLAVLAVLVAVYLLLTVGKRDPRLPPGPPTWPILGNLHQIPTKRTHLQFAKWAKQYGEIYSLKFGPGTSIVISSPRLIKQLVDKKSNLYSRRPPSHVGGIISGGDHLLLMQYSDQWRTCRKLVHQFFREEMVTKHHIDVVDAEAVQMLRDFVVQPEGCMRHPKRFSNSIIMSLIYGTRTPTIQTKHMVKLYALMEKWSQVMEAGNTPPVDIFPFLKLVPERFLGMWRSRAQGVGREMNALYSEWLEYVIQRRKDSGSRDCFLDRVLDQGEKVGLDKHGLYFLCGTVMEGGSDTTSSLVIAFLHAMTKWPGVLRRAQAEMDEVVGEDRTPTWADHARLPYVAACVKEAHRWRPVTPLAFPHSLAEDDWVDGMFLPRGSDIFVNAFGMHHDEARFPDPDTFDPAHYEGVTALAPELANGDYANRDHYGYGSGRRLCPGIHLAERNLFLALAKLVWAFDIGPGIDAAGHVIEPDVSNEKGYCSGFLVCAEDFPCTITVRSEARKATILRESDKAKAEVFSRYETPKE</sequence>
<accession>A0AAE0H6H4</accession>
<keyword evidence="4 6" id="KW-0408">Iron</keyword>
<keyword evidence="5" id="KW-0503">Monooxygenase</keyword>